<evidence type="ECO:0000256" key="1">
    <source>
        <dbReference type="SAM" id="MobiDB-lite"/>
    </source>
</evidence>
<dbReference type="PANTHER" id="PTHR35046:SF9">
    <property type="entry name" value="RNA-DIRECTED DNA POLYMERASE"/>
    <property type="match status" value="1"/>
</dbReference>
<gene>
    <name evidence="2" type="ORF">LWI28_002745</name>
</gene>
<dbReference type="Proteomes" id="UP001064489">
    <property type="component" value="Chromosome 11"/>
</dbReference>
<feature type="region of interest" description="Disordered" evidence="1">
    <location>
        <begin position="44"/>
        <end position="91"/>
    </location>
</feature>
<dbReference type="AlphaFoldDB" id="A0AAD5I4W0"/>
<reference evidence="2" key="2">
    <citation type="submission" date="2023-02" db="EMBL/GenBank/DDBJ databases">
        <authorList>
            <person name="Swenson N.G."/>
            <person name="Wegrzyn J.L."/>
            <person name="Mcevoy S.L."/>
        </authorList>
    </citation>
    <scope>NUCLEOTIDE SEQUENCE</scope>
    <source>
        <strain evidence="2">91603</strain>
        <tissue evidence="2">Leaf</tissue>
    </source>
</reference>
<sequence length="188" mass="20893">MVTNGAGGRNPNDVGRGVGALRAAMEDTRQQVVQIRDMLAGMNLNANNRPPVIRTRAEGFARGQPVDRRRNQPPRDQPDSEDGLSEEDLNVQDGDVSQKVCDLIVDSGSCENFVARRLVEHLKLPTKKHQKPYANVTEVCKVPISIGQHYRDEVACDVVDMDAGHMLLGRPWQFDVDVTMRSNVCVFN</sequence>
<reference evidence="2" key="1">
    <citation type="journal article" date="2022" name="Plant J.">
        <title>Strategies of tolerance reflected in two North American maple genomes.</title>
        <authorList>
            <person name="McEvoy S.L."/>
            <person name="Sezen U.U."/>
            <person name="Trouern-Trend A."/>
            <person name="McMahon S.M."/>
            <person name="Schaberg P.G."/>
            <person name="Yang J."/>
            <person name="Wegrzyn J.L."/>
            <person name="Swenson N.G."/>
        </authorList>
    </citation>
    <scope>NUCLEOTIDE SEQUENCE</scope>
    <source>
        <strain evidence="2">91603</strain>
    </source>
</reference>
<comment type="caution">
    <text evidence="2">The sequence shown here is derived from an EMBL/GenBank/DDBJ whole genome shotgun (WGS) entry which is preliminary data.</text>
</comment>
<evidence type="ECO:0000313" key="2">
    <source>
        <dbReference type="EMBL" id="KAI9152906.1"/>
    </source>
</evidence>
<dbReference type="EMBL" id="JAJSOW010000108">
    <property type="protein sequence ID" value="KAI9152906.1"/>
    <property type="molecule type" value="Genomic_DNA"/>
</dbReference>
<keyword evidence="3" id="KW-1185">Reference proteome</keyword>
<dbReference type="PANTHER" id="PTHR35046">
    <property type="entry name" value="ZINC KNUCKLE (CCHC-TYPE) FAMILY PROTEIN"/>
    <property type="match status" value="1"/>
</dbReference>
<dbReference type="CDD" id="cd00303">
    <property type="entry name" value="retropepsin_like"/>
    <property type="match status" value="1"/>
</dbReference>
<feature type="compositionally biased region" description="Basic and acidic residues" evidence="1">
    <location>
        <begin position="55"/>
        <end position="70"/>
    </location>
</feature>
<name>A0AAD5I4W0_ACENE</name>
<organism evidence="2 3">
    <name type="scientific">Acer negundo</name>
    <name type="common">Box elder</name>
    <dbReference type="NCBI Taxonomy" id="4023"/>
    <lineage>
        <taxon>Eukaryota</taxon>
        <taxon>Viridiplantae</taxon>
        <taxon>Streptophyta</taxon>
        <taxon>Embryophyta</taxon>
        <taxon>Tracheophyta</taxon>
        <taxon>Spermatophyta</taxon>
        <taxon>Magnoliopsida</taxon>
        <taxon>eudicotyledons</taxon>
        <taxon>Gunneridae</taxon>
        <taxon>Pentapetalae</taxon>
        <taxon>rosids</taxon>
        <taxon>malvids</taxon>
        <taxon>Sapindales</taxon>
        <taxon>Sapindaceae</taxon>
        <taxon>Hippocastanoideae</taxon>
        <taxon>Acereae</taxon>
        <taxon>Acer</taxon>
    </lineage>
</organism>
<feature type="compositionally biased region" description="Acidic residues" evidence="1">
    <location>
        <begin position="79"/>
        <end position="90"/>
    </location>
</feature>
<evidence type="ECO:0008006" key="4">
    <source>
        <dbReference type="Google" id="ProtNLM"/>
    </source>
</evidence>
<dbReference type="Gene3D" id="2.40.70.10">
    <property type="entry name" value="Acid Proteases"/>
    <property type="match status" value="1"/>
</dbReference>
<evidence type="ECO:0000313" key="3">
    <source>
        <dbReference type="Proteomes" id="UP001064489"/>
    </source>
</evidence>
<protein>
    <recommendedName>
        <fullName evidence="4">Gag-pol polyprotein</fullName>
    </recommendedName>
</protein>
<proteinExistence type="predicted"/>
<dbReference type="InterPro" id="IPR021109">
    <property type="entry name" value="Peptidase_aspartic_dom_sf"/>
</dbReference>
<accession>A0AAD5I4W0</accession>